<organism evidence="2 3">
    <name type="scientific">Edaphochlamys debaryana</name>
    <dbReference type="NCBI Taxonomy" id="47281"/>
    <lineage>
        <taxon>Eukaryota</taxon>
        <taxon>Viridiplantae</taxon>
        <taxon>Chlorophyta</taxon>
        <taxon>core chlorophytes</taxon>
        <taxon>Chlorophyceae</taxon>
        <taxon>CS clade</taxon>
        <taxon>Chlamydomonadales</taxon>
        <taxon>Chlamydomonadales incertae sedis</taxon>
        <taxon>Edaphochlamys</taxon>
    </lineage>
</organism>
<proteinExistence type="predicted"/>
<dbReference type="EMBL" id="JAEHOE010000002">
    <property type="protein sequence ID" value="KAG2501170.1"/>
    <property type="molecule type" value="Genomic_DNA"/>
</dbReference>
<sequence length="186" mass="20357">MFPAPGGGVWGTATVGQSTIRELVRTHKYRAQGNGAFAGSSQPVAMSAHTFHAYGSCVEELKYYLGLLARGREAEEEEQEEEEDSELEEPEERHVEVVEEALALPISPTYGKHAQLMMGLKLNSRPSSDLPSGCQSPSIPAHFPSDGGETEVCTVGDELEMVWRRIEALRIALNDWSPELDAQSRG</sequence>
<feature type="compositionally biased region" description="Acidic residues" evidence="1">
    <location>
        <begin position="74"/>
        <end position="90"/>
    </location>
</feature>
<feature type="region of interest" description="Disordered" evidence="1">
    <location>
        <begin position="73"/>
        <end position="93"/>
    </location>
</feature>
<dbReference type="Proteomes" id="UP000612055">
    <property type="component" value="Unassembled WGS sequence"/>
</dbReference>
<name>A0A835YME0_9CHLO</name>
<dbReference type="AlphaFoldDB" id="A0A835YME0"/>
<protein>
    <submittedName>
        <fullName evidence="2">Uncharacterized protein</fullName>
    </submittedName>
</protein>
<feature type="compositionally biased region" description="Polar residues" evidence="1">
    <location>
        <begin position="126"/>
        <end position="138"/>
    </location>
</feature>
<evidence type="ECO:0000313" key="3">
    <source>
        <dbReference type="Proteomes" id="UP000612055"/>
    </source>
</evidence>
<feature type="region of interest" description="Disordered" evidence="1">
    <location>
        <begin position="126"/>
        <end position="149"/>
    </location>
</feature>
<evidence type="ECO:0000256" key="1">
    <source>
        <dbReference type="SAM" id="MobiDB-lite"/>
    </source>
</evidence>
<keyword evidence="3" id="KW-1185">Reference proteome</keyword>
<gene>
    <name evidence="2" type="ORF">HYH03_000985</name>
</gene>
<reference evidence="2" key="1">
    <citation type="journal article" date="2020" name="bioRxiv">
        <title>Comparative genomics of Chlamydomonas.</title>
        <authorList>
            <person name="Craig R.J."/>
            <person name="Hasan A.R."/>
            <person name="Ness R.W."/>
            <person name="Keightley P.D."/>
        </authorList>
    </citation>
    <scope>NUCLEOTIDE SEQUENCE</scope>
    <source>
        <strain evidence="2">CCAP 11/70</strain>
    </source>
</reference>
<evidence type="ECO:0000313" key="2">
    <source>
        <dbReference type="EMBL" id="KAG2501170.1"/>
    </source>
</evidence>
<comment type="caution">
    <text evidence="2">The sequence shown here is derived from an EMBL/GenBank/DDBJ whole genome shotgun (WGS) entry which is preliminary data.</text>
</comment>
<accession>A0A835YME0</accession>